<evidence type="ECO:0000313" key="1">
    <source>
        <dbReference type="EMBL" id="PIE32526.1"/>
    </source>
</evidence>
<dbReference type="Proteomes" id="UP000230821">
    <property type="component" value="Unassembled WGS sequence"/>
</dbReference>
<reference evidence="1 2" key="1">
    <citation type="submission" date="2017-10" db="EMBL/GenBank/DDBJ databases">
        <title>Novel microbial diversity and functional potential in the marine mammal oral microbiome.</title>
        <authorList>
            <person name="Dudek N.K."/>
            <person name="Sun C.L."/>
            <person name="Burstein D."/>
            <person name="Kantor R.S."/>
            <person name="Aliaga Goltsman D.S."/>
            <person name="Bik E.M."/>
            <person name="Thomas B.C."/>
            <person name="Banfield J.F."/>
            <person name="Relman D.A."/>
        </authorList>
    </citation>
    <scope>NUCLEOTIDE SEQUENCE [LARGE SCALE GENOMIC DNA]</scope>
    <source>
        <strain evidence="1">DOLJORAL78_47_16</strain>
    </source>
</reference>
<comment type="caution">
    <text evidence="1">The sequence shown here is derived from an EMBL/GenBank/DDBJ whole genome shotgun (WGS) entry which is preliminary data.</text>
</comment>
<protein>
    <submittedName>
        <fullName evidence="1">Uncharacterized protein</fullName>
    </submittedName>
</protein>
<dbReference type="EMBL" id="PDSK01000112">
    <property type="protein sequence ID" value="PIE32526.1"/>
    <property type="molecule type" value="Genomic_DNA"/>
</dbReference>
<accession>A0A2G6K9Z1</accession>
<evidence type="ECO:0000313" key="2">
    <source>
        <dbReference type="Proteomes" id="UP000230821"/>
    </source>
</evidence>
<name>A0A2G6K9Z1_9BACT</name>
<dbReference type="AlphaFoldDB" id="A0A2G6K9Z1"/>
<gene>
    <name evidence="1" type="ORF">CSA56_15080</name>
</gene>
<organism evidence="1 2">
    <name type="scientific">candidate division KSB3 bacterium</name>
    <dbReference type="NCBI Taxonomy" id="2044937"/>
    <lineage>
        <taxon>Bacteria</taxon>
        <taxon>candidate division KSB3</taxon>
    </lineage>
</organism>
<proteinExistence type="predicted"/>
<sequence length="152" mass="17500">MKKTILCQLFGFGSSPKKLLSVLEQERVVVLDEGINGWFVTKHVNGPGSALLEDFASISSQPLSFTLFRPFLKKVNLLLVHHVLNHISFMNLDVNMIIMPCGMKSLKPDFWQISIPSDLQMRFYQNFLNLRLCNQCFQQGFCSLWIDFGKRK</sequence>